<dbReference type="AlphaFoldDB" id="A0A4Q1TEA5"/>
<comment type="caution">
    <text evidence="2">The sequence shown here is derived from an EMBL/GenBank/DDBJ whole genome shotgun (WGS) entry which is preliminary data.</text>
</comment>
<dbReference type="EMBL" id="MZMU01000025">
    <property type="protein sequence ID" value="RXT16516.1"/>
    <property type="molecule type" value="Genomic_DNA"/>
</dbReference>
<gene>
    <name evidence="2" type="ORF">B5P46_31950</name>
</gene>
<sequence length="72" mass="7581">MEKGRRYAVCSGTPKGINAKSPTQVQDGTSSGAVKSGENIGVIQSAWLVEGWKGRAEVPLLAFHPATALDVR</sequence>
<dbReference type="Proteomes" id="UP000290767">
    <property type="component" value="Unassembled WGS sequence"/>
</dbReference>
<evidence type="ECO:0000256" key="1">
    <source>
        <dbReference type="SAM" id="MobiDB-lite"/>
    </source>
</evidence>
<name>A0A4Q1TEA5_RHILE</name>
<feature type="region of interest" description="Disordered" evidence="1">
    <location>
        <begin position="12"/>
        <end position="34"/>
    </location>
</feature>
<reference evidence="2 3" key="1">
    <citation type="submission" date="2017-03" db="EMBL/GenBank/DDBJ databases">
        <authorList>
            <person name="Safronova V.I."/>
            <person name="Sazanova A.L."/>
            <person name="Chirak E.R."/>
        </authorList>
    </citation>
    <scope>NUCLEOTIDE SEQUENCE [LARGE SCALE GENOMIC DNA]</scope>
    <source>
        <strain evidence="2 3">Tri-43</strain>
    </source>
</reference>
<proteinExistence type="predicted"/>
<protein>
    <submittedName>
        <fullName evidence="2">Uncharacterized protein</fullName>
    </submittedName>
</protein>
<organism evidence="2 3">
    <name type="scientific">Rhizobium leguminosarum</name>
    <dbReference type="NCBI Taxonomy" id="384"/>
    <lineage>
        <taxon>Bacteria</taxon>
        <taxon>Pseudomonadati</taxon>
        <taxon>Pseudomonadota</taxon>
        <taxon>Alphaproteobacteria</taxon>
        <taxon>Hyphomicrobiales</taxon>
        <taxon>Rhizobiaceae</taxon>
        <taxon>Rhizobium/Agrobacterium group</taxon>
        <taxon>Rhizobium</taxon>
    </lineage>
</organism>
<evidence type="ECO:0000313" key="2">
    <source>
        <dbReference type="EMBL" id="RXT16516.1"/>
    </source>
</evidence>
<feature type="compositionally biased region" description="Polar residues" evidence="1">
    <location>
        <begin position="20"/>
        <end position="33"/>
    </location>
</feature>
<accession>A0A4Q1TEA5</accession>
<evidence type="ECO:0000313" key="3">
    <source>
        <dbReference type="Proteomes" id="UP000290767"/>
    </source>
</evidence>